<protein>
    <submittedName>
        <fullName evidence="1">Uncharacterized protein</fullName>
    </submittedName>
</protein>
<feature type="non-terminal residue" evidence="1">
    <location>
        <position position="1"/>
    </location>
</feature>
<evidence type="ECO:0000313" key="1">
    <source>
        <dbReference type="EMBL" id="CAE8708227.1"/>
    </source>
</evidence>
<evidence type="ECO:0000313" key="2">
    <source>
        <dbReference type="Proteomes" id="UP000626109"/>
    </source>
</evidence>
<gene>
    <name evidence="1" type="ORF">PGLA2088_LOCUS34853</name>
</gene>
<sequence length="104" mass="11715">VSAIAVTDAAAPDTRRKLRSMSRQLDSMQDDVFNDRWQAIKTYPATLRSYVPVFTEYTDSVFDSGSGLGRQSRIAMRYEVGRFFSALVRLTEAAEAKESPVMQQ</sequence>
<dbReference type="AlphaFoldDB" id="A0A813KTX3"/>
<comment type="caution">
    <text evidence="1">The sequence shown here is derived from an EMBL/GenBank/DDBJ whole genome shotgun (WGS) entry which is preliminary data.</text>
</comment>
<feature type="non-terminal residue" evidence="1">
    <location>
        <position position="104"/>
    </location>
</feature>
<name>A0A813KTX3_POLGL</name>
<dbReference type="Proteomes" id="UP000626109">
    <property type="component" value="Unassembled WGS sequence"/>
</dbReference>
<proteinExistence type="predicted"/>
<reference evidence="1" key="1">
    <citation type="submission" date="2021-02" db="EMBL/GenBank/DDBJ databases">
        <authorList>
            <person name="Dougan E. K."/>
            <person name="Rhodes N."/>
            <person name="Thang M."/>
            <person name="Chan C."/>
        </authorList>
    </citation>
    <scope>NUCLEOTIDE SEQUENCE</scope>
</reference>
<dbReference type="EMBL" id="CAJNNW010031620">
    <property type="protein sequence ID" value="CAE8708227.1"/>
    <property type="molecule type" value="Genomic_DNA"/>
</dbReference>
<organism evidence="1 2">
    <name type="scientific">Polarella glacialis</name>
    <name type="common">Dinoflagellate</name>
    <dbReference type="NCBI Taxonomy" id="89957"/>
    <lineage>
        <taxon>Eukaryota</taxon>
        <taxon>Sar</taxon>
        <taxon>Alveolata</taxon>
        <taxon>Dinophyceae</taxon>
        <taxon>Suessiales</taxon>
        <taxon>Suessiaceae</taxon>
        <taxon>Polarella</taxon>
    </lineage>
</organism>
<accession>A0A813KTX3</accession>